<feature type="domain" description="Major facilitator superfamily (MFS) profile" evidence="5">
    <location>
        <begin position="29"/>
        <end position="408"/>
    </location>
</feature>
<reference evidence="6 7" key="1">
    <citation type="submission" date="2020-08" db="EMBL/GenBank/DDBJ databases">
        <title>The Agave Microbiome: Exploring the role of microbial communities in plant adaptations to desert environments.</title>
        <authorList>
            <person name="Partida-Martinez L.P."/>
        </authorList>
    </citation>
    <scope>NUCLEOTIDE SEQUENCE [LARGE SCALE GENOMIC DNA]</scope>
    <source>
        <strain evidence="6 7">AS3.12</strain>
    </source>
</reference>
<dbReference type="Pfam" id="PF07690">
    <property type="entry name" value="MFS_1"/>
    <property type="match status" value="1"/>
</dbReference>
<evidence type="ECO:0000259" key="5">
    <source>
        <dbReference type="PROSITE" id="PS50850"/>
    </source>
</evidence>
<keyword evidence="1 4" id="KW-0812">Transmembrane</keyword>
<feature type="transmembrane region" description="Helical" evidence="4">
    <location>
        <begin position="62"/>
        <end position="79"/>
    </location>
</feature>
<name>A0A7X0JGB0_9HYPH</name>
<sequence length="411" mass="43411">MADATSKAAIASTPAAASAVQADKTVMPIIFAVSFCHMLNDIMQSMISAIYPMLKADYNLDFWQIGILTLAFQCTASLLQPVIGIITDKKPFPYSLPIGMGATFVGLFLLAGSHVYLMLVVAAALIGIGSAIFHPESSRVARLASGGRYGFAQATFQVGGNFGQAIGPLLAAFIIVPMGQGSVAWFSAIALLGILILSWVARWYKAHMLANKGRKKSLGIHSLPRRTVMVALVVLAILTFSKNIYMAAIGSYYTFFVIERFGVTVQSSQVMLFVFLGATALGTLIGGPIGDRFGSKVVIWISILGVLPFTLAMPFANLPMTIVLSGIVGLLMASSFPAIIVMAQELVPGRVGMIAGIFFGLAFGMGGIAAAVLGIIADHRGISFVYSICAFLPALGLLTVFLPSKAQLRVA</sequence>
<keyword evidence="7" id="KW-1185">Reference proteome</keyword>
<dbReference type="CDD" id="cd17478">
    <property type="entry name" value="MFS_FsR"/>
    <property type="match status" value="1"/>
</dbReference>
<evidence type="ECO:0000313" key="7">
    <source>
        <dbReference type="Proteomes" id="UP000585437"/>
    </source>
</evidence>
<accession>A0A7X0JGB0</accession>
<evidence type="ECO:0000256" key="2">
    <source>
        <dbReference type="ARBA" id="ARBA00022989"/>
    </source>
</evidence>
<dbReference type="InterPro" id="IPR036259">
    <property type="entry name" value="MFS_trans_sf"/>
</dbReference>
<protein>
    <submittedName>
        <fullName evidence="6">FSR family fosmidomycin resistance protein-like MFS transporter</fullName>
    </submittedName>
</protein>
<dbReference type="Gene3D" id="1.20.1250.20">
    <property type="entry name" value="MFS general substrate transporter like domains"/>
    <property type="match status" value="2"/>
</dbReference>
<dbReference type="EMBL" id="JACHBU010000001">
    <property type="protein sequence ID" value="MBB6507051.1"/>
    <property type="molecule type" value="Genomic_DNA"/>
</dbReference>
<organism evidence="6 7">
    <name type="scientific">Rhizobium soli</name>
    <dbReference type="NCBI Taxonomy" id="424798"/>
    <lineage>
        <taxon>Bacteria</taxon>
        <taxon>Pseudomonadati</taxon>
        <taxon>Pseudomonadota</taxon>
        <taxon>Alphaproteobacteria</taxon>
        <taxon>Hyphomicrobiales</taxon>
        <taxon>Rhizobiaceae</taxon>
        <taxon>Rhizobium/Agrobacterium group</taxon>
        <taxon>Rhizobium</taxon>
    </lineage>
</organism>
<dbReference type="GO" id="GO:0005886">
    <property type="term" value="C:plasma membrane"/>
    <property type="evidence" value="ECO:0007669"/>
    <property type="project" value="TreeGrafter"/>
</dbReference>
<proteinExistence type="predicted"/>
<dbReference type="GO" id="GO:0022857">
    <property type="term" value="F:transmembrane transporter activity"/>
    <property type="evidence" value="ECO:0007669"/>
    <property type="project" value="InterPro"/>
</dbReference>
<dbReference type="RefSeq" id="WP_184653512.1">
    <property type="nucleotide sequence ID" value="NZ_JACHBU010000001.1"/>
</dbReference>
<feature type="transmembrane region" description="Helical" evidence="4">
    <location>
        <begin position="270"/>
        <end position="290"/>
    </location>
</feature>
<gene>
    <name evidence="6" type="ORF">F4695_000370</name>
</gene>
<evidence type="ECO:0000313" key="6">
    <source>
        <dbReference type="EMBL" id="MBB6507051.1"/>
    </source>
</evidence>
<evidence type="ECO:0000256" key="1">
    <source>
        <dbReference type="ARBA" id="ARBA00022692"/>
    </source>
</evidence>
<feature type="transmembrane region" description="Helical" evidence="4">
    <location>
        <begin position="91"/>
        <end position="109"/>
    </location>
</feature>
<dbReference type="PANTHER" id="PTHR43129">
    <property type="entry name" value="FOSMIDOMYCIN RESISTANCE PROTEIN"/>
    <property type="match status" value="1"/>
</dbReference>
<feature type="transmembrane region" description="Helical" evidence="4">
    <location>
        <begin position="354"/>
        <end position="377"/>
    </location>
</feature>
<feature type="transmembrane region" description="Helical" evidence="4">
    <location>
        <begin position="154"/>
        <end position="176"/>
    </location>
</feature>
<feature type="transmembrane region" description="Helical" evidence="4">
    <location>
        <begin position="322"/>
        <end position="342"/>
    </location>
</feature>
<dbReference type="AlphaFoldDB" id="A0A7X0JGB0"/>
<feature type="transmembrane region" description="Helical" evidence="4">
    <location>
        <begin position="225"/>
        <end position="250"/>
    </location>
</feature>
<feature type="transmembrane region" description="Helical" evidence="4">
    <location>
        <begin position="383"/>
        <end position="402"/>
    </location>
</feature>
<dbReference type="PANTHER" id="PTHR43129:SF1">
    <property type="entry name" value="FOSMIDOMYCIN RESISTANCE PROTEIN"/>
    <property type="match status" value="1"/>
</dbReference>
<evidence type="ECO:0000256" key="3">
    <source>
        <dbReference type="ARBA" id="ARBA00023136"/>
    </source>
</evidence>
<dbReference type="Proteomes" id="UP000585437">
    <property type="component" value="Unassembled WGS sequence"/>
</dbReference>
<evidence type="ECO:0000256" key="4">
    <source>
        <dbReference type="SAM" id="Phobius"/>
    </source>
</evidence>
<comment type="caution">
    <text evidence="6">The sequence shown here is derived from an EMBL/GenBank/DDBJ whole genome shotgun (WGS) entry which is preliminary data.</text>
</comment>
<feature type="transmembrane region" description="Helical" evidence="4">
    <location>
        <begin position="115"/>
        <end position="133"/>
    </location>
</feature>
<dbReference type="InterPro" id="IPR020846">
    <property type="entry name" value="MFS_dom"/>
</dbReference>
<dbReference type="PROSITE" id="PS50850">
    <property type="entry name" value="MFS"/>
    <property type="match status" value="1"/>
</dbReference>
<feature type="transmembrane region" description="Helical" evidence="4">
    <location>
        <begin position="182"/>
        <end position="204"/>
    </location>
</feature>
<keyword evidence="3 4" id="KW-0472">Membrane</keyword>
<keyword evidence="2 4" id="KW-1133">Transmembrane helix</keyword>
<feature type="transmembrane region" description="Helical" evidence="4">
    <location>
        <begin position="297"/>
        <end position="316"/>
    </location>
</feature>
<dbReference type="SUPFAM" id="SSF103473">
    <property type="entry name" value="MFS general substrate transporter"/>
    <property type="match status" value="1"/>
</dbReference>
<dbReference type="InterPro" id="IPR011701">
    <property type="entry name" value="MFS"/>
</dbReference>